<dbReference type="EMBL" id="CAKOGL010000020">
    <property type="protein sequence ID" value="CAH2098795.1"/>
    <property type="molecule type" value="Genomic_DNA"/>
</dbReference>
<name>A0AAU9UPL6_EUPED</name>
<feature type="region of interest" description="Disordered" evidence="1">
    <location>
        <begin position="70"/>
        <end position="92"/>
    </location>
</feature>
<comment type="caution">
    <text evidence="2">The sequence shown here is derived from an EMBL/GenBank/DDBJ whole genome shotgun (WGS) entry which is preliminary data.</text>
</comment>
<accession>A0AAU9UPL6</accession>
<reference evidence="2" key="1">
    <citation type="submission" date="2022-03" db="EMBL/GenBank/DDBJ databases">
        <authorList>
            <person name="Tunstrom K."/>
        </authorList>
    </citation>
    <scope>NUCLEOTIDE SEQUENCE</scope>
</reference>
<evidence type="ECO:0000256" key="1">
    <source>
        <dbReference type="SAM" id="MobiDB-lite"/>
    </source>
</evidence>
<keyword evidence="3" id="KW-1185">Reference proteome</keyword>
<proteinExistence type="predicted"/>
<dbReference type="Proteomes" id="UP001153954">
    <property type="component" value="Unassembled WGS sequence"/>
</dbReference>
<evidence type="ECO:0000313" key="3">
    <source>
        <dbReference type="Proteomes" id="UP001153954"/>
    </source>
</evidence>
<gene>
    <name evidence="2" type="ORF">EEDITHA_LOCUS13874</name>
</gene>
<evidence type="ECO:0000313" key="2">
    <source>
        <dbReference type="EMBL" id="CAH2098795.1"/>
    </source>
</evidence>
<dbReference type="AlphaFoldDB" id="A0AAU9UPL6"/>
<protein>
    <submittedName>
        <fullName evidence="2">Uncharacterized protein</fullName>
    </submittedName>
</protein>
<sequence>METVNRKISAVLNHFMENGPKKAKCSLIVLVNYLCLVVIKLRLESIIEPIRDEKLETSVEVTRAVDAKAGDRAATGAADTDRVGTAEAEAGG</sequence>
<organism evidence="2 3">
    <name type="scientific">Euphydryas editha</name>
    <name type="common">Edith's checkerspot</name>
    <dbReference type="NCBI Taxonomy" id="104508"/>
    <lineage>
        <taxon>Eukaryota</taxon>
        <taxon>Metazoa</taxon>
        <taxon>Ecdysozoa</taxon>
        <taxon>Arthropoda</taxon>
        <taxon>Hexapoda</taxon>
        <taxon>Insecta</taxon>
        <taxon>Pterygota</taxon>
        <taxon>Neoptera</taxon>
        <taxon>Endopterygota</taxon>
        <taxon>Lepidoptera</taxon>
        <taxon>Glossata</taxon>
        <taxon>Ditrysia</taxon>
        <taxon>Papilionoidea</taxon>
        <taxon>Nymphalidae</taxon>
        <taxon>Nymphalinae</taxon>
        <taxon>Euphydryas</taxon>
    </lineage>
</organism>